<dbReference type="Proteomes" id="UP000198605">
    <property type="component" value="Unassembled WGS sequence"/>
</dbReference>
<protein>
    <recommendedName>
        <fullName evidence="3">DUF2268 domain-containing protein</fullName>
    </recommendedName>
</protein>
<evidence type="ECO:0000313" key="1">
    <source>
        <dbReference type="EMBL" id="SCL56464.1"/>
    </source>
</evidence>
<sequence>MNAMASILDLVTNFDDFAGQGRGGDLADRWWREFVKPHAEIFTAVESWVDPKVAPDRLPGLVARRTELRAAAERARFAIQEAERLLTEQLGLDHPIHAVVMVGLGQANGWVSSVQGEPTLFIGVEQMPKPPFDIVLALHELVHLVHMLRSTHDWPADRVDADLFREGLAVHATARLLPEVSPSGHLWFSTDAQAWIDRCKGMAARLRSRALQELDRTDVSGQWFSGAIDRPGELPGRCGYWLGWQLLDQILGPEPIETALGWSLPEAAARLRTALSQG</sequence>
<accession>A0A1C6UQX2</accession>
<keyword evidence="2" id="KW-1185">Reference proteome</keyword>
<dbReference type="EMBL" id="FMIB01000002">
    <property type="protein sequence ID" value="SCL56464.1"/>
    <property type="molecule type" value="Genomic_DNA"/>
</dbReference>
<evidence type="ECO:0008006" key="3">
    <source>
        <dbReference type="Google" id="ProtNLM"/>
    </source>
</evidence>
<reference evidence="2" key="1">
    <citation type="submission" date="2016-06" db="EMBL/GenBank/DDBJ databases">
        <authorList>
            <person name="Varghese N."/>
            <person name="Submissions Spin"/>
        </authorList>
    </citation>
    <scope>NUCLEOTIDE SEQUENCE [LARGE SCALE GENOMIC DNA]</scope>
    <source>
        <strain evidence="2">DSM 44151</strain>
    </source>
</reference>
<evidence type="ECO:0000313" key="2">
    <source>
        <dbReference type="Proteomes" id="UP000198605"/>
    </source>
</evidence>
<dbReference type="AlphaFoldDB" id="A0A1C6UQX2"/>
<proteinExistence type="predicted"/>
<organism evidence="1 2">
    <name type="scientific">Micromonospora chersina</name>
    <dbReference type="NCBI Taxonomy" id="47854"/>
    <lineage>
        <taxon>Bacteria</taxon>
        <taxon>Bacillati</taxon>
        <taxon>Actinomycetota</taxon>
        <taxon>Actinomycetes</taxon>
        <taxon>Micromonosporales</taxon>
        <taxon>Micromonosporaceae</taxon>
        <taxon>Micromonospora</taxon>
    </lineage>
</organism>
<name>A0A1C6UQX2_9ACTN</name>
<gene>
    <name evidence="1" type="ORF">GA0070603_2213</name>
</gene>